<dbReference type="InterPro" id="IPR027829">
    <property type="entry name" value="DUF4625"/>
</dbReference>
<feature type="chain" id="PRO_5010220712" description="DUF4625 domain-containing protein" evidence="1">
    <location>
        <begin position="21"/>
        <end position="136"/>
    </location>
</feature>
<reference evidence="3" key="1">
    <citation type="submission" date="2016-10" db="EMBL/GenBank/DDBJ databases">
        <authorList>
            <person name="Varghese N."/>
        </authorList>
    </citation>
    <scope>NUCLEOTIDE SEQUENCE [LARGE SCALE GENOMIC DNA]</scope>
    <source>
        <strain evidence="3">DSM 18820</strain>
    </source>
</reference>
<dbReference type="Proteomes" id="UP000182491">
    <property type="component" value="Unassembled WGS sequence"/>
</dbReference>
<proteinExistence type="predicted"/>
<evidence type="ECO:0000313" key="2">
    <source>
        <dbReference type="EMBL" id="SFU42052.1"/>
    </source>
</evidence>
<accession>A0A1I7G0S5</accession>
<keyword evidence="1" id="KW-0732">Signal</keyword>
<dbReference type="STRING" id="388950.GCA_001611675_03760"/>
<evidence type="ECO:0008006" key="4">
    <source>
        <dbReference type="Google" id="ProtNLM"/>
    </source>
</evidence>
<dbReference type="Pfam" id="PF15418">
    <property type="entry name" value="DUF4625"/>
    <property type="match status" value="1"/>
</dbReference>
<evidence type="ECO:0000313" key="3">
    <source>
        <dbReference type="Proteomes" id="UP000182491"/>
    </source>
</evidence>
<protein>
    <recommendedName>
        <fullName evidence="4">DUF4625 domain-containing protein</fullName>
    </recommendedName>
</protein>
<dbReference type="OrthoDB" id="852863at2"/>
<feature type="signal peptide" evidence="1">
    <location>
        <begin position="1"/>
        <end position="20"/>
    </location>
</feature>
<keyword evidence="3" id="KW-1185">Reference proteome</keyword>
<sequence>MKKLNWLFLLLFSFAFISCEDDDDVDLDTTAPVVQIMSPTANATFAPGDQIQLRAEVTDNIGLEMIRVLVTDASGTERVVDDEDVRDFLNDNREADLDFMINLDQNAQPGAYQITVEATDEQGNTGERTVNVNVAM</sequence>
<evidence type="ECO:0000256" key="1">
    <source>
        <dbReference type="SAM" id="SignalP"/>
    </source>
</evidence>
<dbReference type="Gene3D" id="2.60.40.10">
    <property type="entry name" value="Immunoglobulins"/>
    <property type="match status" value="1"/>
</dbReference>
<dbReference type="AlphaFoldDB" id="A0A1I7G0S5"/>
<organism evidence="2 3">
    <name type="scientific">Pontibacter akesuensis</name>
    <dbReference type="NCBI Taxonomy" id="388950"/>
    <lineage>
        <taxon>Bacteria</taxon>
        <taxon>Pseudomonadati</taxon>
        <taxon>Bacteroidota</taxon>
        <taxon>Cytophagia</taxon>
        <taxon>Cytophagales</taxon>
        <taxon>Hymenobacteraceae</taxon>
        <taxon>Pontibacter</taxon>
    </lineage>
</organism>
<dbReference type="RefSeq" id="WP_068839591.1">
    <property type="nucleotide sequence ID" value="NZ_BMXC01000001.1"/>
</dbReference>
<dbReference type="EMBL" id="FPCA01000001">
    <property type="protein sequence ID" value="SFU42052.1"/>
    <property type="molecule type" value="Genomic_DNA"/>
</dbReference>
<dbReference type="PROSITE" id="PS51257">
    <property type="entry name" value="PROKAR_LIPOPROTEIN"/>
    <property type="match status" value="1"/>
</dbReference>
<gene>
    <name evidence="2" type="ORF">SAMN04487941_0625</name>
</gene>
<name>A0A1I7G0S5_9BACT</name>
<dbReference type="InterPro" id="IPR013783">
    <property type="entry name" value="Ig-like_fold"/>
</dbReference>